<dbReference type="AlphaFoldDB" id="A0A917TD80"/>
<feature type="transmembrane region" description="Helical" evidence="1">
    <location>
        <begin position="94"/>
        <end position="114"/>
    </location>
</feature>
<feature type="transmembrane region" description="Helical" evidence="1">
    <location>
        <begin position="66"/>
        <end position="88"/>
    </location>
</feature>
<dbReference type="EMBL" id="BMPI01000008">
    <property type="protein sequence ID" value="GGM18607.1"/>
    <property type="molecule type" value="Genomic_DNA"/>
</dbReference>
<evidence type="ECO:0008006" key="4">
    <source>
        <dbReference type="Google" id="ProtNLM"/>
    </source>
</evidence>
<feature type="transmembrane region" description="Helical" evidence="1">
    <location>
        <begin position="34"/>
        <end position="59"/>
    </location>
</feature>
<accession>A0A917TD80</accession>
<name>A0A917TD80_9ACTN</name>
<reference evidence="2" key="1">
    <citation type="journal article" date="2014" name="Int. J. Syst. Evol. Microbiol.">
        <title>Complete genome sequence of Corynebacterium casei LMG S-19264T (=DSM 44701T), isolated from a smear-ripened cheese.</title>
        <authorList>
            <consortium name="US DOE Joint Genome Institute (JGI-PGF)"/>
            <person name="Walter F."/>
            <person name="Albersmeier A."/>
            <person name="Kalinowski J."/>
            <person name="Ruckert C."/>
        </authorList>
    </citation>
    <scope>NUCLEOTIDE SEQUENCE</scope>
    <source>
        <strain evidence="2">JCM 19831</strain>
    </source>
</reference>
<reference evidence="2" key="2">
    <citation type="submission" date="2020-09" db="EMBL/GenBank/DDBJ databases">
        <authorList>
            <person name="Sun Q."/>
            <person name="Ohkuma M."/>
        </authorList>
    </citation>
    <scope>NUCLEOTIDE SEQUENCE</scope>
    <source>
        <strain evidence="2">JCM 19831</strain>
    </source>
</reference>
<sequence length="129" mass="13726">MKKRLQHLPAGLIAMAALLVVTVPLALWRDGAAAASGAAAGVGLVTLSYTLSSLVIAWTDLRARHLLMPVALGTYVVKFTVIGVAMWFVSGADWAGLTWMGALVIAGVVVWMGAHATWVWRAKIPYVEL</sequence>
<comment type="caution">
    <text evidence="2">The sequence shown here is derived from an EMBL/GenBank/DDBJ whole genome shotgun (WGS) entry which is preliminary data.</text>
</comment>
<evidence type="ECO:0000313" key="2">
    <source>
        <dbReference type="EMBL" id="GGM18607.1"/>
    </source>
</evidence>
<keyword evidence="3" id="KW-1185">Reference proteome</keyword>
<keyword evidence="1" id="KW-0812">Transmembrane</keyword>
<dbReference type="RefSeq" id="WP_190249466.1">
    <property type="nucleotide sequence ID" value="NZ_BMPI01000008.1"/>
</dbReference>
<feature type="transmembrane region" description="Helical" evidence="1">
    <location>
        <begin position="7"/>
        <end position="28"/>
    </location>
</feature>
<proteinExistence type="predicted"/>
<gene>
    <name evidence="2" type="ORF">GCM10007977_019910</name>
</gene>
<dbReference type="Proteomes" id="UP000642070">
    <property type="component" value="Unassembled WGS sequence"/>
</dbReference>
<keyword evidence="1" id="KW-0472">Membrane</keyword>
<organism evidence="2 3">
    <name type="scientific">Dactylosporangium sucinum</name>
    <dbReference type="NCBI Taxonomy" id="1424081"/>
    <lineage>
        <taxon>Bacteria</taxon>
        <taxon>Bacillati</taxon>
        <taxon>Actinomycetota</taxon>
        <taxon>Actinomycetes</taxon>
        <taxon>Micromonosporales</taxon>
        <taxon>Micromonosporaceae</taxon>
        <taxon>Dactylosporangium</taxon>
    </lineage>
</organism>
<protein>
    <recommendedName>
        <fullName evidence="4">ATP synthase protein I</fullName>
    </recommendedName>
</protein>
<evidence type="ECO:0000256" key="1">
    <source>
        <dbReference type="SAM" id="Phobius"/>
    </source>
</evidence>
<keyword evidence="1" id="KW-1133">Transmembrane helix</keyword>
<evidence type="ECO:0000313" key="3">
    <source>
        <dbReference type="Proteomes" id="UP000642070"/>
    </source>
</evidence>